<evidence type="ECO:0000313" key="2">
    <source>
        <dbReference type="EMBL" id="CAI6332762.1"/>
    </source>
</evidence>
<dbReference type="OrthoDB" id="5396786at2759"/>
<dbReference type="Pfam" id="PF08568">
    <property type="entry name" value="Kinetochor_Ybp2"/>
    <property type="match status" value="1"/>
</dbReference>
<protein>
    <recommendedName>
        <fullName evidence="4">DUF1760-domain-containing protein</fullName>
    </recommendedName>
</protein>
<dbReference type="InterPro" id="IPR040347">
    <property type="entry name" value="YBP1/2"/>
</dbReference>
<dbReference type="InterPro" id="IPR013877">
    <property type="entry name" value="YAP-bd/ALF4/Glomulin"/>
</dbReference>
<feature type="region of interest" description="Disordered" evidence="1">
    <location>
        <begin position="338"/>
        <end position="358"/>
    </location>
</feature>
<keyword evidence="3" id="KW-1185">Reference proteome</keyword>
<feature type="region of interest" description="Disordered" evidence="1">
    <location>
        <begin position="98"/>
        <end position="137"/>
    </location>
</feature>
<gene>
    <name evidence="2" type="ORF">PDIGIT_LOCUS5792</name>
</gene>
<organism evidence="2 3">
    <name type="scientific">Periconia digitata</name>
    <dbReference type="NCBI Taxonomy" id="1303443"/>
    <lineage>
        <taxon>Eukaryota</taxon>
        <taxon>Fungi</taxon>
        <taxon>Dikarya</taxon>
        <taxon>Ascomycota</taxon>
        <taxon>Pezizomycotina</taxon>
        <taxon>Dothideomycetes</taxon>
        <taxon>Pleosporomycetidae</taxon>
        <taxon>Pleosporales</taxon>
        <taxon>Massarineae</taxon>
        <taxon>Periconiaceae</taxon>
        <taxon>Periconia</taxon>
    </lineage>
</organism>
<comment type="caution">
    <text evidence="2">The sequence shown here is derived from an EMBL/GenBank/DDBJ whole genome shotgun (WGS) entry which is preliminary data.</text>
</comment>
<evidence type="ECO:0000313" key="3">
    <source>
        <dbReference type="Proteomes" id="UP001152607"/>
    </source>
</evidence>
<evidence type="ECO:0000256" key="1">
    <source>
        <dbReference type="SAM" id="MobiDB-lite"/>
    </source>
</evidence>
<dbReference type="PANTHER" id="PTHR28020:SF1">
    <property type="entry name" value="YAP1-BINDING PROTEIN 1-RELATED"/>
    <property type="match status" value="1"/>
</dbReference>
<name>A0A9W4UDJ9_9PLEO</name>
<dbReference type="EMBL" id="CAOQHR010000003">
    <property type="protein sequence ID" value="CAI6332762.1"/>
    <property type="molecule type" value="Genomic_DNA"/>
</dbReference>
<dbReference type="PANTHER" id="PTHR28020">
    <property type="entry name" value="YAP1-BINDING PROTEIN 1-RELATED"/>
    <property type="match status" value="1"/>
</dbReference>
<dbReference type="AlphaFoldDB" id="A0A9W4UDJ9"/>
<dbReference type="GO" id="GO:0034599">
    <property type="term" value="P:cellular response to oxidative stress"/>
    <property type="evidence" value="ECO:0007669"/>
    <property type="project" value="InterPro"/>
</dbReference>
<accession>A0A9W4UDJ9</accession>
<proteinExistence type="predicted"/>
<sequence length="675" mass="73816">MAEEPKENPLLAALPPATDYMTYLTLVEYNLSEENLPILHHVLQDKELTANIGWDLVHLLLPFLPAAEECLQDIAAKGNPREVILKVTEALQLLEFEQQKTDTDSEEEEENGGVAVDQAPAVAVGESSTTPGLPPSSLPPLPVLKFEVLLDLLATLHGRVKTKYPSRFLATSLQAVLAAYNRATSHRDELTLSAVKLVKTLSGTKRPHLPARTSSGNLLRVPTKLQEPDPEAQSEAPSADEQTLVARLLQSFLTHVFEDYVLTLNSNDDVPGLAWSSRLMEKYNPERIVPRRPTVANRFGEEEDLKSRSAIVGQLVALAQDLGLNTADLVQTVMDPETEKQGIPGAGDEPPNSAEDIPLSKTGSLLLYTARIVKQELFSNVNADEASAFHTFPEHATILENFIGVLGQQTVGLEPEALLDAVLALGLIALDKNAIGEPKDDEAFAQYLQTTSLVSANTPSPSLRYNAHYLTSTVLRSHPSDLVRLTFIRDTLEHCPYENLKASAVQWIKGETIEANNPYNPDSASSEDDASSIFATPVAVHTTLPFLFPDLTATYSNSVAISDSFMQFRQELGFYLAVLNFYYLLLTARQLHDNLDVKNLHKGSGMEEHFLKPLKDASARFTEDLKAGGPLSIAEGGEGIAGNLGLRQAWMDIELLGHIIGRVEGAIKQFEQTSA</sequence>
<dbReference type="Proteomes" id="UP001152607">
    <property type="component" value="Unassembled WGS sequence"/>
</dbReference>
<reference evidence="2" key="1">
    <citation type="submission" date="2023-01" db="EMBL/GenBank/DDBJ databases">
        <authorList>
            <person name="Van Ghelder C."/>
            <person name="Rancurel C."/>
        </authorList>
    </citation>
    <scope>NUCLEOTIDE SEQUENCE</scope>
    <source>
        <strain evidence="2">CNCM I-4278</strain>
    </source>
</reference>
<dbReference type="GO" id="GO:0005737">
    <property type="term" value="C:cytoplasm"/>
    <property type="evidence" value="ECO:0007669"/>
    <property type="project" value="TreeGrafter"/>
</dbReference>
<evidence type="ECO:0008006" key="4">
    <source>
        <dbReference type="Google" id="ProtNLM"/>
    </source>
</evidence>